<gene>
    <name evidence="3" type="primary">109581667</name>
</gene>
<organism evidence="3">
    <name type="scientific">Amphimedon queenslandica</name>
    <name type="common">Sponge</name>
    <dbReference type="NCBI Taxonomy" id="400682"/>
    <lineage>
        <taxon>Eukaryota</taxon>
        <taxon>Metazoa</taxon>
        <taxon>Porifera</taxon>
        <taxon>Demospongiae</taxon>
        <taxon>Heteroscleromorpha</taxon>
        <taxon>Haplosclerida</taxon>
        <taxon>Niphatidae</taxon>
        <taxon>Amphimedon</taxon>
    </lineage>
</organism>
<feature type="signal peptide" evidence="2">
    <location>
        <begin position="1"/>
        <end position="22"/>
    </location>
</feature>
<reference evidence="4" key="1">
    <citation type="journal article" date="2010" name="Nature">
        <title>The Amphimedon queenslandica genome and the evolution of animal complexity.</title>
        <authorList>
            <person name="Srivastava M."/>
            <person name="Simakov O."/>
            <person name="Chapman J."/>
            <person name="Fahey B."/>
            <person name="Gauthier M.E."/>
            <person name="Mitros T."/>
            <person name="Richards G.S."/>
            <person name="Conaco C."/>
            <person name="Dacre M."/>
            <person name="Hellsten U."/>
            <person name="Larroux C."/>
            <person name="Putnam N.H."/>
            <person name="Stanke M."/>
            <person name="Adamska M."/>
            <person name="Darling A."/>
            <person name="Degnan S.M."/>
            <person name="Oakley T.H."/>
            <person name="Plachetzki D.C."/>
            <person name="Zhai Y."/>
            <person name="Adamski M."/>
            <person name="Calcino A."/>
            <person name="Cummins S.F."/>
            <person name="Goodstein D.M."/>
            <person name="Harris C."/>
            <person name="Jackson D.J."/>
            <person name="Leys S.P."/>
            <person name="Shu S."/>
            <person name="Woodcroft B.J."/>
            <person name="Vervoort M."/>
            <person name="Kosik K.S."/>
            <person name="Manning G."/>
            <person name="Degnan B.M."/>
            <person name="Rokhsar D.S."/>
        </authorList>
    </citation>
    <scope>NUCLEOTIDE SEQUENCE [LARGE SCALE GENOMIC DNA]</scope>
</reference>
<keyword evidence="1" id="KW-0812">Transmembrane</keyword>
<dbReference type="AlphaFoldDB" id="A0A1X7UZC1"/>
<evidence type="ECO:0000313" key="4">
    <source>
        <dbReference type="Proteomes" id="UP000007879"/>
    </source>
</evidence>
<protein>
    <recommendedName>
        <fullName evidence="5">Mid2 domain-containing protein</fullName>
    </recommendedName>
</protein>
<sequence length="191" mass="20350">MYSRFHWAFFFILSLLLQIINGDPDSSSLISIQATSKINTTTYSLTTESSSLVSVTSTSASTLTNFIVSPESTLPPSTKSRSTTSELSPSGLVGIVVCIGGTIFLTLLVLLIVGAVILIGKRCGYGINDDVVVVLTDTPTESVYPSIISSPSVKENSAYGTKLVNTLHTSDSGIAYAQTETDNGYEFIWCV</sequence>
<feature type="chain" id="PRO_5012507926" description="Mid2 domain-containing protein" evidence="2">
    <location>
        <begin position="23"/>
        <end position="191"/>
    </location>
</feature>
<dbReference type="Proteomes" id="UP000007879">
    <property type="component" value="Unassembled WGS sequence"/>
</dbReference>
<keyword evidence="1" id="KW-1133">Transmembrane helix</keyword>
<keyword evidence="4" id="KW-1185">Reference proteome</keyword>
<proteinExistence type="predicted"/>
<evidence type="ECO:0000313" key="3">
    <source>
        <dbReference type="EnsemblMetazoa" id="Aqu2.1.32879_001"/>
    </source>
</evidence>
<dbReference type="EnsemblMetazoa" id="Aqu2.1.32879_001">
    <property type="protein sequence ID" value="Aqu2.1.32879_001"/>
    <property type="gene ID" value="Aqu2.1.32879"/>
</dbReference>
<reference evidence="3" key="2">
    <citation type="submission" date="2017-05" db="UniProtKB">
        <authorList>
            <consortium name="EnsemblMetazoa"/>
        </authorList>
    </citation>
    <scope>IDENTIFICATION</scope>
</reference>
<evidence type="ECO:0000256" key="2">
    <source>
        <dbReference type="SAM" id="SignalP"/>
    </source>
</evidence>
<name>A0A1X7UZC1_AMPQE</name>
<feature type="transmembrane region" description="Helical" evidence="1">
    <location>
        <begin position="92"/>
        <end position="119"/>
    </location>
</feature>
<keyword evidence="2" id="KW-0732">Signal</keyword>
<dbReference type="EnsemblMetazoa" id="XM_019995983.1">
    <property type="protein sequence ID" value="XP_019851542.1"/>
    <property type="gene ID" value="LOC109581667"/>
</dbReference>
<dbReference type="InParanoid" id="A0A1X7UZC1"/>
<evidence type="ECO:0008006" key="5">
    <source>
        <dbReference type="Google" id="ProtNLM"/>
    </source>
</evidence>
<evidence type="ECO:0000256" key="1">
    <source>
        <dbReference type="SAM" id="Phobius"/>
    </source>
</evidence>
<keyword evidence="1" id="KW-0472">Membrane</keyword>
<accession>A0A1X7UZC1</accession>
<dbReference type="KEGG" id="aqu:109581667"/>